<feature type="region of interest" description="Disordered" evidence="1">
    <location>
        <begin position="102"/>
        <end position="159"/>
    </location>
</feature>
<feature type="compositionally biased region" description="Polar residues" evidence="1">
    <location>
        <begin position="142"/>
        <end position="159"/>
    </location>
</feature>
<evidence type="ECO:0000256" key="2">
    <source>
        <dbReference type="SAM" id="SignalP"/>
    </source>
</evidence>
<feature type="chain" id="PRO_5003472082" evidence="2">
    <location>
        <begin position="23"/>
        <end position="159"/>
    </location>
</feature>
<keyword evidence="4" id="KW-1185">Reference proteome</keyword>
<dbReference type="InParanoid" id="G4Z2G0"/>
<dbReference type="GO" id="GO:0005576">
    <property type="term" value="C:extracellular region"/>
    <property type="evidence" value="ECO:0007669"/>
    <property type="project" value="InterPro"/>
</dbReference>
<name>G4Z2G0_PHYSP</name>
<feature type="compositionally biased region" description="Low complexity" evidence="1">
    <location>
        <begin position="121"/>
        <end position="133"/>
    </location>
</feature>
<evidence type="ECO:0000313" key="3">
    <source>
        <dbReference type="EMBL" id="EGZ20001.1"/>
    </source>
</evidence>
<organism evidence="3 4">
    <name type="scientific">Phytophthora sojae (strain P6497)</name>
    <name type="common">Soybean stem and root rot agent</name>
    <name type="synonym">Phytophthora megasperma f. sp. glycines</name>
    <dbReference type="NCBI Taxonomy" id="1094619"/>
    <lineage>
        <taxon>Eukaryota</taxon>
        <taxon>Sar</taxon>
        <taxon>Stramenopiles</taxon>
        <taxon>Oomycota</taxon>
        <taxon>Peronosporomycetes</taxon>
        <taxon>Peronosporales</taxon>
        <taxon>Peronosporaceae</taxon>
        <taxon>Phytophthora</taxon>
    </lineage>
</organism>
<dbReference type="GeneID" id="20639611"/>
<dbReference type="KEGG" id="psoj:PHYSODRAFT_264480"/>
<dbReference type="Proteomes" id="UP000002640">
    <property type="component" value="Unassembled WGS sequence"/>
</dbReference>
<dbReference type="AlphaFoldDB" id="G4Z2G0"/>
<dbReference type="RefSeq" id="XP_009522718.1">
    <property type="nucleotide sequence ID" value="XM_009524423.1"/>
</dbReference>
<evidence type="ECO:0000313" key="4">
    <source>
        <dbReference type="Proteomes" id="UP000002640"/>
    </source>
</evidence>
<gene>
    <name evidence="3" type="primary">SOL13I</name>
    <name evidence="3" type="ORF">PHYSODRAFT_264480</name>
</gene>
<dbReference type="SMART" id="SM01187">
    <property type="entry name" value="Elicitin"/>
    <property type="match status" value="1"/>
</dbReference>
<proteinExistence type="predicted"/>
<protein>
    <submittedName>
        <fullName evidence="3">Elicitin</fullName>
    </submittedName>
</protein>
<accession>G4Z2G0</accession>
<reference evidence="3 4" key="1">
    <citation type="journal article" date="2006" name="Science">
        <title>Phytophthora genome sequences uncover evolutionary origins and mechanisms of pathogenesis.</title>
        <authorList>
            <person name="Tyler B.M."/>
            <person name="Tripathy S."/>
            <person name="Zhang X."/>
            <person name="Dehal P."/>
            <person name="Jiang R.H."/>
            <person name="Aerts A."/>
            <person name="Arredondo F.D."/>
            <person name="Baxter L."/>
            <person name="Bensasson D."/>
            <person name="Beynon J.L."/>
            <person name="Chapman J."/>
            <person name="Damasceno C.M."/>
            <person name="Dorrance A.E."/>
            <person name="Dou D."/>
            <person name="Dickerman A.W."/>
            <person name="Dubchak I.L."/>
            <person name="Garbelotto M."/>
            <person name="Gijzen M."/>
            <person name="Gordon S.G."/>
            <person name="Govers F."/>
            <person name="Grunwald N.J."/>
            <person name="Huang W."/>
            <person name="Ivors K.L."/>
            <person name="Jones R.W."/>
            <person name="Kamoun S."/>
            <person name="Krampis K."/>
            <person name="Lamour K.H."/>
            <person name="Lee M.K."/>
            <person name="McDonald W.H."/>
            <person name="Medina M."/>
            <person name="Meijer H.J."/>
            <person name="Nordberg E.K."/>
            <person name="Maclean D.J."/>
            <person name="Ospina-Giraldo M.D."/>
            <person name="Morris P.F."/>
            <person name="Phuntumart V."/>
            <person name="Putnam N.H."/>
            <person name="Rash S."/>
            <person name="Rose J.K."/>
            <person name="Sakihama Y."/>
            <person name="Salamov A.A."/>
            <person name="Savidor A."/>
            <person name="Scheuring C.F."/>
            <person name="Smith B.M."/>
            <person name="Sobral B.W."/>
            <person name="Terry A."/>
            <person name="Torto-Alalibo T.A."/>
            <person name="Win J."/>
            <person name="Xu Z."/>
            <person name="Zhang H."/>
            <person name="Grigoriev I.V."/>
            <person name="Rokhsar D.S."/>
            <person name="Boore J.L."/>
        </authorList>
    </citation>
    <scope>NUCLEOTIDE SEQUENCE [LARGE SCALE GENOMIC DNA]</scope>
    <source>
        <strain evidence="3 4">P6497</strain>
    </source>
</reference>
<keyword evidence="2" id="KW-0732">Signal</keyword>
<dbReference type="EMBL" id="JH159153">
    <property type="protein sequence ID" value="EGZ20001.1"/>
    <property type="molecule type" value="Genomic_DNA"/>
</dbReference>
<dbReference type="InterPro" id="IPR002200">
    <property type="entry name" value="Elicitin"/>
</dbReference>
<feature type="signal peptide" evidence="2">
    <location>
        <begin position="1"/>
        <end position="22"/>
    </location>
</feature>
<evidence type="ECO:0000256" key="1">
    <source>
        <dbReference type="SAM" id="MobiDB-lite"/>
    </source>
</evidence>
<sequence length="159" mass="16980">MHFTVLFVVAAALFSAAVPVNAFETCSDADNEQLIELYSTAAETSACAPYSTFMPIGTAAIYWPCDATDCQEVMAQVASGMPDCWYMGNNQKETLQEAVDRCAGETPDWTTSRSSNGGGDSAPSSKPSSSPSSEATDDEATTRPQNPSKKTQDQLQLRT</sequence>